<dbReference type="InterPro" id="IPR036230">
    <property type="entry name" value="LeuA_allosteric_dom_sf"/>
</dbReference>
<dbReference type="GO" id="GO:0003852">
    <property type="term" value="F:2-isopropylmalate synthase activity"/>
    <property type="evidence" value="ECO:0007669"/>
    <property type="project" value="UniProtKB-EC"/>
</dbReference>
<keyword evidence="13" id="KW-1185">Reference proteome</keyword>
<evidence type="ECO:0000256" key="4">
    <source>
        <dbReference type="ARBA" id="ARBA00012973"/>
    </source>
</evidence>
<dbReference type="EC" id="2.3.3.13" evidence="4 10"/>
<feature type="region of interest" description="Regulatory domain" evidence="10">
    <location>
        <begin position="439"/>
        <end position="564"/>
    </location>
</feature>
<evidence type="ECO:0000256" key="6">
    <source>
        <dbReference type="ARBA" id="ARBA00022605"/>
    </source>
</evidence>
<keyword evidence="10" id="KW-0460">Magnesium</keyword>
<dbReference type="PROSITE" id="PS00816">
    <property type="entry name" value="AIPM_HOMOCIT_SYNTH_2"/>
    <property type="match status" value="1"/>
</dbReference>
<feature type="binding site" evidence="10">
    <location>
        <position position="246"/>
    </location>
    <ligand>
        <name>Mg(2+)</name>
        <dbReference type="ChEBI" id="CHEBI:18420"/>
    </ligand>
</feature>
<evidence type="ECO:0000313" key="13">
    <source>
        <dbReference type="Proteomes" id="UP001211866"/>
    </source>
</evidence>
<dbReference type="NCBIfam" id="TIGR00970">
    <property type="entry name" value="leuA_yeast"/>
    <property type="match status" value="1"/>
</dbReference>
<name>A0ABY7NDB1_ALCFA</name>
<accession>A0ABY7NDB1</accession>
<keyword evidence="12" id="KW-0012">Acyltransferase</keyword>
<organism evidence="12 13">
    <name type="scientific">Alcaligenes faecalis</name>
    <dbReference type="NCBI Taxonomy" id="511"/>
    <lineage>
        <taxon>Bacteria</taxon>
        <taxon>Pseudomonadati</taxon>
        <taxon>Pseudomonadota</taxon>
        <taxon>Betaproteobacteria</taxon>
        <taxon>Burkholderiales</taxon>
        <taxon>Alcaligenaceae</taxon>
        <taxon>Alcaligenes</taxon>
    </lineage>
</organism>
<dbReference type="SUPFAM" id="SSF89000">
    <property type="entry name" value="post-HMGL domain-like"/>
    <property type="match status" value="1"/>
</dbReference>
<comment type="pathway">
    <text evidence="2 10">Amino-acid biosynthesis; L-leucine biosynthesis; L-leucine from 3-methyl-2-oxobutanoate: step 1/4.</text>
</comment>
<dbReference type="Gene3D" id="3.30.160.270">
    <property type="match status" value="1"/>
</dbReference>
<reference evidence="12 13" key="1">
    <citation type="submission" date="2022-05" db="EMBL/GenBank/DDBJ databases">
        <title>Complete sequence of strain NY11312.</title>
        <authorList>
            <person name="Zhou D."/>
        </authorList>
    </citation>
    <scope>NUCLEOTIDE SEQUENCE [LARGE SCALE GENOMIC DNA]</scope>
    <source>
        <strain evidence="12 13">NY11312</strain>
    </source>
</reference>
<evidence type="ECO:0000313" key="12">
    <source>
        <dbReference type="EMBL" id="WBM40412.1"/>
    </source>
</evidence>
<feature type="binding site" evidence="10">
    <location>
        <position position="42"/>
    </location>
    <ligand>
        <name>Mg(2+)</name>
        <dbReference type="ChEBI" id="CHEBI:18420"/>
    </ligand>
</feature>
<dbReference type="HAMAP" id="MF_00572">
    <property type="entry name" value="LeuA_type2"/>
    <property type="match status" value="1"/>
</dbReference>
<dbReference type="InterPro" id="IPR002034">
    <property type="entry name" value="AIPM/Hcit_synth_CS"/>
</dbReference>
<comment type="catalytic activity">
    <reaction evidence="1 10">
        <text>3-methyl-2-oxobutanoate + acetyl-CoA + H2O = (2S)-2-isopropylmalate + CoA + H(+)</text>
        <dbReference type="Rhea" id="RHEA:21524"/>
        <dbReference type="ChEBI" id="CHEBI:1178"/>
        <dbReference type="ChEBI" id="CHEBI:11851"/>
        <dbReference type="ChEBI" id="CHEBI:15377"/>
        <dbReference type="ChEBI" id="CHEBI:15378"/>
        <dbReference type="ChEBI" id="CHEBI:57287"/>
        <dbReference type="ChEBI" id="CHEBI:57288"/>
        <dbReference type="EC" id="2.3.3.13"/>
    </reaction>
</comment>
<comment type="subcellular location">
    <subcellularLocation>
        <location evidence="10">Cytoplasm</location>
    </subcellularLocation>
</comment>
<evidence type="ECO:0000259" key="11">
    <source>
        <dbReference type="PROSITE" id="PS50991"/>
    </source>
</evidence>
<keyword evidence="5 10" id="KW-0432">Leucine biosynthesis</keyword>
<dbReference type="InterPro" id="IPR039371">
    <property type="entry name" value="LeuA_N_DRE-TIM"/>
</dbReference>
<evidence type="ECO:0000256" key="10">
    <source>
        <dbReference type="HAMAP-Rule" id="MF_00572"/>
    </source>
</evidence>
<keyword evidence="8 10" id="KW-0479">Metal-binding</keyword>
<feature type="binding site" evidence="10">
    <location>
        <position position="248"/>
    </location>
    <ligand>
        <name>Mg(2+)</name>
        <dbReference type="ChEBI" id="CHEBI:18420"/>
    </ligand>
</feature>
<sequence length="564" mass="62636">MLKNPSQKYRPFVAFDRDFAERTWPSKRITKAPIWMSTDLRDGNQSLIEPMNVARKLRFFEQLVKIGFKEIEVGFPSASQTDFDFVRKLIDENRIPEDVTIIVLTQSREDLIKRTAEAAAGAKRAIIHLYNACAPAFRKIVFNLSKDEIKEIALTGTRLVKTEVAKYPQTQWGYEYSPEVFSTTEPEFALDVCNAVVKAWAPAADERVILNLPATIEATTPNMYADQIEWMHNNLEQRSNVTLSVHPHNDRGTAVAAAELAVMAGADRIEGCLFGSGERTGNVCLVTLALNLYTQGVDPELDFSDIDEVRRTAEYCNQLPVHPRHPYAGDLVFTAFSGSHQDAIKKGLAQQKSDELWEVPYLPIDPADLGRSYDAVIRVNSQSGKGGVSYLLEQEHGLVLPRRMQIEFSRAIQRVTDSSGKEVTPADVYGIFESEYLNCKKHYKLLKHNIISQPHADSGQQFTIEVDVEHDGQVRTLKGSGEGAISAFVNALDLSIKIMDYNEHAIGSGAETRAAAYVEMRIGDSPSGFGVGIHADIVTSSFLAILSAVNRHTIAQQEAETTTA</sequence>
<proteinExistence type="inferred from homology"/>
<dbReference type="Gene3D" id="3.20.20.70">
    <property type="entry name" value="Aldolase class I"/>
    <property type="match status" value="1"/>
</dbReference>
<dbReference type="CDD" id="cd07942">
    <property type="entry name" value="DRE_TIM_LeuA"/>
    <property type="match status" value="1"/>
</dbReference>
<dbReference type="PROSITE" id="PS50991">
    <property type="entry name" value="PYR_CT"/>
    <property type="match status" value="1"/>
</dbReference>
<dbReference type="SUPFAM" id="SSF110921">
    <property type="entry name" value="2-isopropylmalate synthase LeuA, allosteric (dimerisation) domain"/>
    <property type="match status" value="1"/>
</dbReference>
<dbReference type="SUPFAM" id="SSF51569">
    <property type="entry name" value="Aldolase"/>
    <property type="match status" value="1"/>
</dbReference>
<evidence type="ECO:0000256" key="5">
    <source>
        <dbReference type="ARBA" id="ARBA00022430"/>
    </source>
</evidence>
<gene>
    <name evidence="10 12" type="primary">leuA</name>
    <name evidence="12" type="ORF">M2J83_00735</name>
</gene>
<dbReference type="InterPro" id="IPR013785">
    <property type="entry name" value="Aldolase_TIM"/>
</dbReference>
<dbReference type="RefSeq" id="WP_188093997.1">
    <property type="nucleotide sequence ID" value="NZ_CP096916.1"/>
</dbReference>
<dbReference type="SMART" id="SM00917">
    <property type="entry name" value="LeuA_dimer"/>
    <property type="match status" value="1"/>
</dbReference>
<keyword evidence="10" id="KW-0963">Cytoplasm</keyword>
<comment type="subunit">
    <text evidence="10">Homodimer.</text>
</comment>
<dbReference type="PROSITE" id="PS00815">
    <property type="entry name" value="AIPM_HOMOCIT_SYNTH_1"/>
    <property type="match status" value="1"/>
</dbReference>
<comment type="function">
    <text evidence="10">Catalyzes the condensation of the acetyl group of acetyl-CoA with 3-methyl-2-oxobutanoate (2-ketoisovalerate) to form 3-carboxy-3-hydroxy-4-methylpentanoate (2-isopropylmalate).</text>
</comment>
<dbReference type="Pfam" id="PF08502">
    <property type="entry name" value="LeuA_dimer"/>
    <property type="match status" value="1"/>
</dbReference>
<dbReference type="Proteomes" id="UP001211866">
    <property type="component" value="Chromosome"/>
</dbReference>
<dbReference type="InterPro" id="IPR005668">
    <property type="entry name" value="IPM_Synthase"/>
</dbReference>
<comment type="similarity">
    <text evidence="3 10">Belongs to the alpha-IPM synthase/homocitrate synthase family. LeuA type 2 subfamily.</text>
</comment>
<dbReference type="InterPro" id="IPR013709">
    <property type="entry name" value="2-isopropylmalate_synth_dimer"/>
</dbReference>
<dbReference type="NCBIfam" id="NF002991">
    <property type="entry name" value="PRK03739.1"/>
    <property type="match status" value="1"/>
</dbReference>
<dbReference type="Pfam" id="PF22615">
    <property type="entry name" value="IPMS_D2"/>
    <property type="match status" value="1"/>
</dbReference>
<evidence type="ECO:0000256" key="9">
    <source>
        <dbReference type="ARBA" id="ARBA00023304"/>
    </source>
</evidence>
<evidence type="ECO:0000256" key="2">
    <source>
        <dbReference type="ARBA" id="ARBA00004689"/>
    </source>
</evidence>
<feature type="domain" description="Pyruvate carboxyltransferase" evidence="11">
    <location>
        <begin position="33"/>
        <end position="307"/>
    </location>
</feature>
<evidence type="ECO:0000256" key="7">
    <source>
        <dbReference type="ARBA" id="ARBA00022679"/>
    </source>
</evidence>
<keyword evidence="9 10" id="KW-0100">Branched-chain amino acid biosynthesis</keyword>
<dbReference type="EMBL" id="CP096916">
    <property type="protein sequence ID" value="WBM40412.1"/>
    <property type="molecule type" value="Genomic_DNA"/>
</dbReference>
<feature type="binding site" evidence="10">
    <location>
        <position position="282"/>
    </location>
    <ligand>
        <name>Mg(2+)</name>
        <dbReference type="ChEBI" id="CHEBI:18420"/>
    </ligand>
</feature>
<keyword evidence="7 10" id="KW-0808">Transferase</keyword>
<comment type="cofactor">
    <cofactor evidence="10">
        <name>Mg(2+)</name>
        <dbReference type="ChEBI" id="CHEBI:18420"/>
    </cofactor>
</comment>
<dbReference type="PANTHER" id="PTHR46911">
    <property type="match status" value="1"/>
</dbReference>
<dbReference type="InterPro" id="IPR054692">
    <property type="entry name" value="LeuA-like_post-cat"/>
</dbReference>
<evidence type="ECO:0000256" key="3">
    <source>
        <dbReference type="ARBA" id="ARBA00009767"/>
    </source>
</evidence>
<evidence type="ECO:0000256" key="8">
    <source>
        <dbReference type="ARBA" id="ARBA00022723"/>
    </source>
</evidence>
<dbReference type="InterPro" id="IPR000891">
    <property type="entry name" value="PYR_CT"/>
</dbReference>
<dbReference type="Pfam" id="PF00682">
    <property type="entry name" value="HMGL-like"/>
    <property type="match status" value="1"/>
</dbReference>
<dbReference type="PANTHER" id="PTHR46911:SF1">
    <property type="entry name" value="2-ISOPROPYLMALATE SYNTHASE"/>
    <property type="match status" value="1"/>
</dbReference>
<keyword evidence="6 10" id="KW-0028">Amino-acid biosynthesis</keyword>
<evidence type="ECO:0000256" key="1">
    <source>
        <dbReference type="ARBA" id="ARBA00000064"/>
    </source>
</evidence>
<protein>
    <recommendedName>
        <fullName evidence="4 10">2-isopropylmalate synthase</fullName>
        <ecNumber evidence="4 10">2.3.3.13</ecNumber>
    </recommendedName>
    <alternativeName>
        <fullName evidence="10">Alpha-IPM synthase</fullName>
    </alternativeName>
    <alternativeName>
        <fullName evidence="10">Alpha-isopropylmalate synthase</fullName>
    </alternativeName>
</protein>